<comment type="caution">
    <text evidence="1">The sequence shown here is derived from an EMBL/GenBank/DDBJ whole genome shotgun (WGS) entry which is preliminary data.</text>
</comment>
<dbReference type="EMBL" id="SWBP01000002">
    <property type="protein sequence ID" value="TKB98721.1"/>
    <property type="molecule type" value="Genomic_DNA"/>
</dbReference>
<sequence length="331" mass="38893">MMNQQEILRKIGHIIQELNDQQQYLSNTSKINLLELELFTANADFLIDHIEILKKLNSQGSETKVIEEQVETKAKEFFEEELVIEKVVVYPPDLIPDEEDEELEEIQEPREKPFFAFSLEEEPVEMVFDFEKKIPVEEVFDRELSEEEKEVLKAKSNFPEEVVPIIEEEEGPEPYLIIQEKEKEAVVEEEVFAEIIDEEAFIVEEEVVEEEEEEILIKENVKPTVVTIEPKMTLNDLLSSKKDQRMPSSNLGQKASIDLKTTISLNDKMIFIKELFSGYNLAYSEAIEILNRFESFDAADNFLLKNYAKKNNWENKQDVVDRFYEYLNRKF</sequence>
<reference evidence="1 2" key="1">
    <citation type="submission" date="2019-04" db="EMBL/GenBank/DDBJ databases">
        <title>Pedobacter sp. AR-3-17 sp. nov., isolated from Arctic soil.</title>
        <authorList>
            <person name="Dahal R.H."/>
            <person name="Kim D.-U."/>
        </authorList>
    </citation>
    <scope>NUCLEOTIDE SEQUENCE [LARGE SCALE GENOMIC DNA]</scope>
    <source>
        <strain evidence="1 2">AR-3-17</strain>
    </source>
</reference>
<accession>A0A4U1C0J7</accession>
<evidence type="ECO:0000313" key="1">
    <source>
        <dbReference type="EMBL" id="TKB98721.1"/>
    </source>
</evidence>
<gene>
    <name evidence="1" type="ORF">FA046_06285</name>
</gene>
<evidence type="ECO:0000313" key="2">
    <source>
        <dbReference type="Proteomes" id="UP000308181"/>
    </source>
</evidence>
<keyword evidence="2" id="KW-1185">Reference proteome</keyword>
<name>A0A4U1C0J7_9SPHI</name>
<organism evidence="1 2">
    <name type="scientific">Pedobacter cryophilus</name>
    <dbReference type="NCBI Taxonomy" id="2571271"/>
    <lineage>
        <taxon>Bacteria</taxon>
        <taxon>Pseudomonadati</taxon>
        <taxon>Bacteroidota</taxon>
        <taxon>Sphingobacteriia</taxon>
        <taxon>Sphingobacteriales</taxon>
        <taxon>Sphingobacteriaceae</taxon>
        <taxon>Pedobacter</taxon>
    </lineage>
</organism>
<dbReference type="OrthoDB" id="1100725at2"/>
<proteinExistence type="predicted"/>
<dbReference type="Proteomes" id="UP000308181">
    <property type="component" value="Unassembled WGS sequence"/>
</dbReference>
<protein>
    <submittedName>
        <fullName evidence="1">Uncharacterized protein</fullName>
    </submittedName>
</protein>
<dbReference type="RefSeq" id="WP_136825535.1">
    <property type="nucleotide sequence ID" value="NZ_SWBP01000002.1"/>
</dbReference>
<dbReference type="AlphaFoldDB" id="A0A4U1C0J7"/>